<evidence type="ECO:0000256" key="11">
    <source>
        <dbReference type="ARBA" id="ARBA00023209"/>
    </source>
</evidence>
<evidence type="ECO:0000256" key="8">
    <source>
        <dbReference type="ARBA" id="ARBA00022989"/>
    </source>
</evidence>
<dbReference type="STRING" id="118101.ATN01_01355"/>
<dbReference type="EMBL" id="CP013259">
    <property type="protein sequence ID" value="ANZ22487.1"/>
    <property type="molecule type" value="Genomic_DNA"/>
</dbReference>
<feature type="active site" evidence="13">
    <location>
        <position position="228"/>
    </location>
</feature>
<evidence type="ECO:0000256" key="5">
    <source>
        <dbReference type="ARBA" id="ARBA00022679"/>
    </source>
</evidence>
<comment type="catalytic activity">
    <reaction evidence="13">
        <text>2 a 1,2-diacyl-sn-glycero-3-phospho-(1'-sn-glycerol) = a cardiolipin + glycerol</text>
        <dbReference type="Rhea" id="RHEA:31451"/>
        <dbReference type="ChEBI" id="CHEBI:17754"/>
        <dbReference type="ChEBI" id="CHEBI:62237"/>
        <dbReference type="ChEBI" id="CHEBI:64716"/>
    </reaction>
</comment>
<feature type="domain" description="PLD phosphodiesterase" evidence="14">
    <location>
        <begin position="221"/>
        <end position="248"/>
    </location>
</feature>
<dbReference type="SMART" id="SM00155">
    <property type="entry name" value="PLDc"/>
    <property type="match status" value="2"/>
</dbReference>
<comment type="similarity">
    <text evidence="13">Belongs to the phospholipase D family. Cardiolipin synthase subfamily. ClsA sub-subfamily.</text>
</comment>
<dbReference type="CDD" id="cd09158">
    <property type="entry name" value="PLDc_EcCLS_like_2"/>
    <property type="match status" value="1"/>
</dbReference>
<comment type="subcellular location">
    <subcellularLocation>
        <location evidence="1 13">Cell membrane</location>
        <topology evidence="1 13">Multi-pass membrane protein</topology>
    </subcellularLocation>
</comment>
<evidence type="ECO:0000256" key="9">
    <source>
        <dbReference type="ARBA" id="ARBA00023098"/>
    </source>
</evidence>
<feature type="active site" evidence="13">
    <location>
        <position position="408"/>
    </location>
</feature>
<dbReference type="GO" id="GO:0005886">
    <property type="term" value="C:plasma membrane"/>
    <property type="evidence" value="ECO:0007669"/>
    <property type="project" value="UniProtKB-SubCell"/>
</dbReference>
<gene>
    <name evidence="15" type="primary">cls</name>
    <name evidence="13" type="synonym">clsA</name>
    <name evidence="15" type="ORF">ATN01_01355</name>
</gene>
<dbReference type="NCBIfam" id="TIGR04265">
    <property type="entry name" value="bac_cardiolipin"/>
    <property type="match status" value="1"/>
</dbReference>
<dbReference type="PATRIC" id="fig|118101.4.peg.268"/>
<keyword evidence="12 13" id="KW-1208">Phospholipid metabolism</keyword>
<keyword evidence="6 13" id="KW-0812">Transmembrane</keyword>
<proteinExistence type="inferred from homology"/>
<dbReference type="Pfam" id="PF13396">
    <property type="entry name" value="PLDc_N"/>
    <property type="match status" value="1"/>
</dbReference>
<dbReference type="AlphaFoldDB" id="A0A1B2H8D3"/>
<keyword evidence="5 13" id="KW-0808">Transferase</keyword>
<evidence type="ECO:0000313" key="16">
    <source>
        <dbReference type="Proteomes" id="UP000093070"/>
    </source>
</evidence>
<dbReference type="OrthoDB" id="9814092at2"/>
<name>A0A1B2H8D3_BUCDN</name>
<evidence type="ECO:0000256" key="1">
    <source>
        <dbReference type="ARBA" id="ARBA00004651"/>
    </source>
</evidence>
<keyword evidence="10 13" id="KW-0472">Membrane</keyword>
<evidence type="ECO:0000256" key="10">
    <source>
        <dbReference type="ARBA" id="ARBA00023136"/>
    </source>
</evidence>
<evidence type="ECO:0000256" key="4">
    <source>
        <dbReference type="ARBA" id="ARBA00022519"/>
    </source>
</evidence>
<keyword evidence="11 13" id="KW-0594">Phospholipid biosynthesis</keyword>
<dbReference type="Gene3D" id="3.30.870.10">
    <property type="entry name" value="Endonuclease Chain A"/>
    <property type="match status" value="2"/>
</dbReference>
<dbReference type="GO" id="GO:0032049">
    <property type="term" value="P:cardiolipin biosynthetic process"/>
    <property type="evidence" value="ECO:0007669"/>
    <property type="project" value="UniProtKB-UniRule"/>
</dbReference>
<evidence type="ECO:0000259" key="14">
    <source>
        <dbReference type="PROSITE" id="PS50035"/>
    </source>
</evidence>
<dbReference type="InterPro" id="IPR001736">
    <property type="entry name" value="PLipase_D/transphosphatidylase"/>
</dbReference>
<protein>
    <recommendedName>
        <fullName evidence="13">Cardiolipin synthase A</fullName>
        <shortName evidence="13">CL synthase</shortName>
        <ecNumber evidence="13">2.7.8.-</ecNumber>
    </recommendedName>
</protein>
<dbReference type="SUPFAM" id="SSF56024">
    <property type="entry name" value="Phospholipase D/nuclease"/>
    <property type="match status" value="2"/>
</dbReference>
<evidence type="ECO:0000256" key="2">
    <source>
        <dbReference type="ARBA" id="ARBA00022475"/>
    </source>
</evidence>
<feature type="transmembrane region" description="Helical" evidence="13">
    <location>
        <begin position="41"/>
        <end position="60"/>
    </location>
</feature>
<dbReference type="PANTHER" id="PTHR21248:SF22">
    <property type="entry name" value="PHOSPHOLIPASE D"/>
    <property type="match status" value="1"/>
</dbReference>
<dbReference type="CDD" id="cd09152">
    <property type="entry name" value="PLDc_EcCLS_like_1"/>
    <property type="match status" value="1"/>
</dbReference>
<keyword evidence="2 13" id="KW-1003">Cell membrane</keyword>
<dbReference type="EC" id="2.7.8.-" evidence="13"/>
<feature type="active site" evidence="13">
    <location>
        <position position="413"/>
    </location>
</feature>
<keyword evidence="8 13" id="KW-1133">Transmembrane helix</keyword>
<comment type="function">
    <text evidence="13">Catalyzes the reversible phosphatidyl group transfer from one phosphatidylglycerol molecule to another to form cardiolipin (CL) (diphosphatidylglycerol) and glycerol.</text>
</comment>
<evidence type="ECO:0000256" key="3">
    <source>
        <dbReference type="ARBA" id="ARBA00022516"/>
    </source>
</evidence>
<sequence>MDEYFFNSIKCLIFLTYWLLIANITFRVLIKKRRSIASSTLWLLTVYIIPFIGISVWFFFGELYLGKRQKKIANRIWSMSNNWLNELKSCTNIFQMKNSEVANSLFQLCKHRQGTYGIKSNKLKLLSNTNQTIQILIRDISLAKKNIEMVFYIWKPGGIADDVAIALIKSAKRGIHCRLMLDSAGSIAFFRSPWAKIMRKSGIQIVEALKVSLLRVFLRRLDVRQHRKMILIDNYIVYSGSMNLVDPSLFKQSSGIGQWIDLMTRIEGPVAATMGIIYSCDWEIETGLKILPPLPNKQHLRNEYTRNSSIQVIASGPGFPENMIHQALLTAIYSARKELIMTTPYLVPSEDLLYAICTAAQRGVKVSIIIPLYHDSILVKWASRVFFAELLEAGVKIYQFKKGLLHSKSILVDKQLSLIGTVNLDMRSLWLNFEITLVIDDSNFGKDLFYIQKQYISDSLLLDKRMWSTRAYWTIILEKIFYFLSPLL</sequence>
<dbReference type="InterPro" id="IPR025202">
    <property type="entry name" value="PLD-like_dom"/>
</dbReference>
<dbReference type="GO" id="GO:0008808">
    <property type="term" value="F:cardiolipin synthase activity"/>
    <property type="evidence" value="ECO:0007669"/>
    <property type="project" value="UniProtKB-UniRule"/>
</dbReference>
<feature type="active site" evidence="13">
    <location>
        <position position="406"/>
    </location>
</feature>
<dbReference type="InterPro" id="IPR030840">
    <property type="entry name" value="CL_synthase_A"/>
</dbReference>
<evidence type="ECO:0000313" key="15">
    <source>
        <dbReference type="EMBL" id="ANZ22487.1"/>
    </source>
</evidence>
<dbReference type="InterPro" id="IPR027379">
    <property type="entry name" value="CLS_N"/>
</dbReference>
<keyword evidence="3 13" id="KW-0444">Lipid biosynthesis</keyword>
<dbReference type="PANTHER" id="PTHR21248">
    <property type="entry name" value="CARDIOLIPIN SYNTHASE"/>
    <property type="match status" value="1"/>
</dbReference>
<dbReference type="FunFam" id="3.30.870.10:FF:000003">
    <property type="entry name" value="Cardiolipin synthase A"/>
    <property type="match status" value="1"/>
</dbReference>
<feature type="domain" description="PLD phosphodiesterase" evidence="14">
    <location>
        <begin position="401"/>
        <end position="428"/>
    </location>
</feature>
<dbReference type="Pfam" id="PF13091">
    <property type="entry name" value="PLDc_2"/>
    <property type="match status" value="2"/>
</dbReference>
<keyword evidence="4" id="KW-0997">Cell inner membrane</keyword>
<dbReference type="Proteomes" id="UP000093070">
    <property type="component" value="Chromosome"/>
</dbReference>
<evidence type="ECO:0000256" key="7">
    <source>
        <dbReference type="ARBA" id="ARBA00022737"/>
    </source>
</evidence>
<feature type="active site" evidence="13">
    <location>
        <position position="226"/>
    </location>
</feature>
<feature type="active site" evidence="13">
    <location>
        <position position="233"/>
    </location>
</feature>
<keyword evidence="7" id="KW-0677">Repeat</keyword>
<dbReference type="PROSITE" id="PS50035">
    <property type="entry name" value="PLD"/>
    <property type="match status" value="2"/>
</dbReference>
<dbReference type="InterPro" id="IPR022924">
    <property type="entry name" value="Cardiolipin_synthase"/>
</dbReference>
<keyword evidence="9 13" id="KW-0443">Lipid metabolism</keyword>
<evidence type="ECO:0000256" key="13">
    <source>
        <dbReference type="HAMAP-Rule" id="MF_00190"/>
    </source>
</evidence>
<feature type="transmembrane region" description="Helical" evidence="13">
    <location>
        <begin position="12"/>
        <end position="29"/>
    </location>
</feature>
<evidence type="ECO:0000256" key="12">
    <source>
        <dbReference type="ARBA" id="ARBA00023264"/>
    </source>
</evidence>
<accession>A0A1B2H8D3</accession>
<organism evidence="15 16">
    <name type="scientific">Buchnera aphidicola subsp. Diuraphis noxia</name>
    <dbReference type="NCBI Taxonomy" id="118101"/>
    <lineage>
        <taxon>Bacteria</taxon>
        <taxon>Pseudomonadati</taxon>
        <taxon>Pseudomonadota</taxon>
        <taxon>Gammaproteobacteria</taxon>
        <taxon>Enterobacterales</taxon>
        <taxon>Erwiniaceae</taxon>
        <taxon>Buchnera</taxon>
    </lineage>
</organism>
<evidence type="ECO:0000256" key="6">
    <source>
        <dbReference type="ARBA" id="ARBA00022692"/>
    </source>
</evidence>
<dbReference type="HAMAP" id="MF_00190">
    <property type="entry name" value="Cardiolipin_synth_ClsA"/>
    <property type="match status" value="1"/>
</dbReference>
<reference evidence="15 16" key="1">
    <citation type="submission" date="2015-11" db="EMBL/GenBank/DDBJ databases">
        <title>The complete genome of Buchnera aphidicola from Diuraphis noxia biotype SAM.</title>
        <authorList>
            <person name="Burger N.F.V."/>
            <person name="Oberholster A.-M."/>
        </authorList>
    </citation>
    <scope>NUCLEOTIDE SEQUENCE [LARGE SCALE GENOMIC DNA]</scope>
    <source>
        <strain evidence="15">SAM</strain>
    </source>
</reference>
<dbReference type="RefSeq" id="WP_075433308.1">
    <property type="nucleotide sequence ID" value="NZ_CP013259.1"/>
</dbReference>